<dbReference type="Gene3D" id="3.40.630.10">
    <property type="entry name" value="Zn peptidases"/>
    <property type="match status" value="1"/>
</dbReference>
<dbReference type="PANTHER" id="PTHR43808">
    <property type="entry name" value="ACETYLORNITHINE DEACETYLASE"/>
    <property type="match status" value="1"/>
</dbReference>
<protein>
    <submittedName>
        <fullName evidence="4">Acetylornithine deacetylase</fullName>
    </submittedName>
</protein>
<dbReference type="InterPro" id="IPR002933">
    <property type="entry name" value="Peptidase_M20"/>
</dbReference>
<dbReference type="PANTHER" id="PTHR43808:SF25">
    <property type="entry name" value="PEPTIDASE M20 DIMERISATION DOMAIN-CONTAINING PROTEIN"/>
    <property type="match status" value="1"/>
</dbReference>
<evidence type="ECO:0000259" key="3">
    <source>
        <dbReference type="Pfam" id="PF07687"/>
    </source>
</evidence>
<dbReference type="Pfam" id="PF07687">
    <property type="entry name" value="M20_dimer"/>
    <property type="match status" value="1"/>
</dbReference>
<reference evidence="4 5" key="1">
    <citation type="journal article" date="2016" name="Microbes Environ.">
        <title>Phylogenetically diverse aerobic anoxygenic phototrophic bacteria isolated from epilithic biofilms in Tama river, Japan.</title>
        <authorList>
            <person name="Hirose S."/>
            <person name="Matsuura K."/>
            <person name="Haruta S."/>
        </authorList>
    </citation>
    <scope>NUCLEOTIDE SEQUENCE [LARGE SCALE GENOMIC DNA]</scope>
    <source>
        <strain evidence="4 5">S08</strain>
    </source>
</reference>
<name>A0ABM7Y9Y5_9PROT</name>
<dbReference type="Proteomes" id="UP000831327">
    <property type="component" value="Chromosome"/>
</dbReference>
<keyword evidence="2" id="KW-0378">Hydrolase</keyword>
<gene>
    <name evidence="4" type="ORF">Rmf_47720</name>
</gene>
<evidence type="ECO:0000256" key="2">
    <source>
        <dbReference type="ARBA" id="ARBA00022801"/>
    </source>
</evidence>
<dbReference type="RefSeq" id="WP_244409007.1">
    <property type="nucleotide sequence ID" value="NZ_AP025637.1"/>
</dbReference>
<keyword evidence="5" id="KW-1185">Reference proteome</keyword>
<evidence type="ECO:0000256" key="1">
    <source>
        <dbReference type="ARBA" id="ARBA00022723"/>
    </source>
</evidence>
<dbReference type="Pfam" id="PF01546">
    <property type="entry name" value="Peptidase_M20"/>
    <property type="match status" value="1"/>
</dbReference>
<dbReference type="InterPro" id="IPR011650">
    <property type="entry name" value="Peptidase_M20_dimer"/>
</dbReference>
<dbReference type="Gene3D" id="3.30.70.360">
    <property type="match status" value="1"/>
</dbReference>
<accession>A0ABM7Y9Y5</accession>
<dbReference type="SUPFAM" id="SSF55031">
    <property type="entry name" value="Bacterial exopeptidase dimerisation domain"/>
    <property type="match status" value="1"/>
</dbReference>
<dbReference type="SUPFAM" id="SSF53187">
    <property type="entry name" value="Zn-dependent exopeptidases"/>
    <property type="match status" value="1"/>
</dbReference>
<dbReference type="InterPro" id="IPR036264">
    <property type="entry name" value="Bact_exopeptidase_dim_dom"/>
</dbReference>
<dbReference type="EMBL" id="AP025637">
    <property type="protein sequence ID" value="BDG74843.1"/>
    <property type="molecule type" value="Genomic_DNA"/>
</dbReference>
<feature type="domain" description="Peptidase M20 dimerisation" evidence="3">
    <location>
        <begin position="227"/>
        <end position="327"/>
    </location>
</feature>
<organism evidence="4 5">
    <name type="scientific">Roseomonas fluvialis</name>
    <dbReference type="NCBI Taxonomy" id="1750527"/>
    <lineage>
        <taxon>Bacteria</taxon>
        <taxon>Pseudomonadati</taxon>
        <taxon>Pseudomonadota</taxon>
        <taxon>Alphaproteobacteria</taxon>
        <taxon>Acetobacterales</taxon>
        <taxon>Roseomonadaceae</taxon>
        <taxon>Roseomonas</taxon>
    </lineage>
</organism>
<proteinExistence type="predicted"/>
<sequence>MPASDVATRIAAAAEAGGDASVAFLRELIRLQQSGEEAVQARIAEAAEAAGCSVERRRYKPAEVQLREEFAAEAAMAAEERVAVLARLPGTGGGRSVIFFAHPDGEAFQPQHGWTHDPFAGAVAQGRIHGWGVADDLAGVATMVEAVRVLQAAGLRPKGDVILASTPSKRHARGVHALLHGGVAADAAVYLHPAESGIGMREVKALAPGQLVFRIVLRGTQPPTQEPGHTAFAHLAVNPIDLVPPVVAALRALDARRGARVHHPVLDAAIGRSTNLLIGDIRALGDGRASRVPPAVQLSCALAFPPGEKLADVQAEVEAALNEAAAAHATLAAHPPEVQWLSGVTGAEVGQDHALWHATSEAVRLGTGTAPEINPLHTSSDIRNPMVQSGIPCVGLGPLCGDLTQNGGRDEWVDVADYRRGVAVIAALIGLWCGAEEG</sequence>
<keyword evidence="1" id="KW-0479">Metal-binding</keyword>
<dbReference type="InterPro" id="IPR050072">
    <property type="entry name" value="Peptidase_M20A"/>
</dbReference>
<evidence type="ECO:0000313" key="4">
    <source>
        <dbReference type="EMBL" id="BDG74843.1"/>
    </source>
</evidence>
<evidence type="ECO:0000313" key="5">
    <source>
        <dbReference type="Proteomes" id="UP000831327"/>
    </source>
</evidence>